<gene>
    <name evidence="1" type="ORF">MUK42_15186</name>
</gene>
<sequence>MFCFAGKFKARQQKVGEKPLLSIATFVQLYFNPATVKMLSNLKVTVPSMASVYNEYALKSQFETSIYLQFFSPIAKVKDETPVGKLEMMETEHPRSKEASFLNMTAGAAEDPSSLGSLPTMYFLQNPRLTSTGGVMESQKHQGTLCSII</sequence>
<protein>
    <submittedName>
        <fullName evidence="1">UDP-sugar transporter protein</fullName>
    </submittedName>
</protein>
<organism evidence="1 2">
    <name type="scientific">Musa troglodytarum</name>
    <name type="common">fe'i banana</name>
    <dbReference type="NCBI Taxonomy" id="320322"/>
    <lineage>
        <taxon>Eukaryota</taxon>
        <taxon>Viridiplantae</taxon>
        <taxon>Streptophyta</taxon>
        <taxon>Embryophyta</taxon>
        <taxon>Tracheophyta</taxon>
        <taxon>Spermatophyta</taxon>
        <taxon>Magnoliopsida</taxon>
        <taxon>Liliopsida</taxon>
        <taxon>Zingiberales</taxon>
        <taxon>Musaceae</taxon>
        <taxon>Musa</taxon>
    </lineage>
</organism>
<evidence type="ECO:0000313" key="1">
    <source>
        <dbReference type="EMBL" id="URE48728.1"/>
    </source>
</evidence>
<dbReference type="Proteomes" id="UP001055439">
    <property type="component" value="Chromosome 9"/>
</dbReference>
<accession>A0A9E7L7G1</accession>
<dbReference type="AlphaFoldDB" id="A0A9E7L7G1"/>
<reference evidence="1" key="1">
    <citation type="submission" date="2022-05" db="EMBL/GenBank/DDBJ databases">
        <title>The Musa troglodytarum L. genome provides insights into the mechanism of non-climacteric behaviour and enrichment of carotenoids.</title>
        <authorList>
            <person name="Wang J."/>
        </authorList>
    </citation>
    <scope>NUCLEOTIDE SEQUENCE</scope>
    <source>
        <tissue evidence="1">Leaf</tissue>
    </source>
</reference>
<dbReference type="OrthoDB" id="419167at2759"/>
<name>A0A9E7L7G1_9LILI</name>
<keyword evidence="2" id="KW-1185">Reference proteome</keyword>
<proteinExistence type="predicted"/>
<dbReference type="EMBL" id="CP097511">
    <property type="protein sequence ID" value="URE48728.1"/>
    <property type="molecule type" value="Genomic_DNA"/>
</dbReference>
<evidence type="ECO:0000313" key="2">
    <source>
        <dbReference type="Proteomes" id="UP001055439"/>
    </source>
</evidence>